<evidence type="ECO:0000256" key="2">
    <source>
        <dbReference type="ARBA" id="ARBA00022475"/>
    </source>
</evidence>
<dbReference type="Proteomes" id="UP000240892">
    <property type="component" value="Unassembled WGS sequence"/>
</dbReference>
<dbReference type="Pfam" id="PF00563">
    <property type="entry name" value="EAL"/>
    <property type="match status" value="1"/>
</dbReference>
<comment type="subcellular location">
    <subcellularLocation>
        <location evidence="1">Cell membrane</location>
        <topology evidence="1">Multi-pass membrane protein</topology>
    </subcellularLocation>
</comment>
<dbReference type="Pfam" id="PF05231">
    <property type="entry name" value="MASE1"/>
    <property type="match status" value="1"/>
</dbReference>
<evidence type="ECO:0000256" key="4">
    <source>
        <dbReference type="ARBA" id="ARBA00022989"/>
    </source>
</evidence>
<keyword evidence="5 6" id="KW-0472">Membrane</keyword>
<gene>
    <name evidence="8" type="ORF">C8256_00990</name>
</gene>
<dbReference type="Gene3D" id="3.20.20.450">
    <property type="entry name" value="EAL domain"/>
    <property type="match status" value="1"/>
</dbReference>
<organism evidence="8 9">
    <name type="scientific">Kluyvera genomosp. 2</name>
    <dbReference type="NCBI Taxonomy" id="2774054"/>
    <lineage>
        <taxon>Bacteria</taxon>
        <taxon>Pseudomonadati</taxon>
        <taxon>Pseudomonadota</taxon>
        <taxon>Gammaproteobacteria</taxon>
        <taxon>Enterobacterales</taxon>
        <taxon>Enterobacteriaceae</taxon>
        <taxon>Kluyvera</taxon>
    </lineage>
</organism>
<keyword evidence="2" id="KW-1003">Cell membrane</keyword>
<dbReference type="PANTHER" id="PTHR33121:SF74">
    <property type="entry name" value="CYCLIC DI-GMP PHOSPHODIESTERASE PDEA-RELATED"/>
    <property type="match status" value="1"/>
</dbReference>
<dbReference type="RefSeq" id="WP_106924193.1">
    <property type="nucleotide sequence ID" value="NZ_CABMMU010000001.1"/>
</dbReference>
<dbReference type="InterPro" id="IPR007895">
    <property type="entry name" value="MASE1"/>
</dbReference>
<dbReference type="SMART" id="SM00052">
    <property type="entry name" value="EAL"/>
    <property type="match status" value="1"/>
</dbReference>
<evidence type="ECO:0000313" key="8">
    <source>
        <dbReference type="EMBL" id="PSR48598.1"/>
    </source>
</evidence>
<dbReference type="CDD" id="cd01948">
    <property type="entry name" value="EAL"/>
    <property type="match status" value="1"/>
</dbReference>
<feature type="transmembrane region" description="Helical" evidence="6">
    <location>
        <begin position="123"/>
        <end position="147"/>
    </location>
</feature>
<keyword evidence="9" id="KW-1185">Reference proteome</keyword>
<proteinExistence type="predicted"/>
<accession>A0A2T2Y835</accession>
<feature type="domain" description="EAL" evidence="7">
    <location>
        <begin position="488"/>
        <end position="733"/>
    </location>
</feature>
<dbReference type="PROSITE" id="PS50883">
    <property type="entry name" value="EAL"/>
    <property type="match status" value="1"/>
</dbReference>
<feature type="transmembrane region" description="Helical" evidence="6">
    <location>
        <begin position="212"/>
        <end position="233"/>
    </location>
</feature>
<evidence type="ECO:0000256" key="1">
    <source>
        <dbReference type="ARBA" id="ARBA00004651"/>
    </source>
</evidence>
<dbReference type="InterPro" id="IPR029787">
    <property type="entry name" value="Nucleotide_cyclase"/>
</dbReference>
<dbReference type="STRING" id="1006000.GKAS_04297"/>
<dbReference type="InterPro" id="IPR050706">
    <property type="entry name" value="Cyclic-di-GMP_PDE-like"/>
</dbReference>
<sequence>MTVIRSTPLRKFCLALIMSLVAIPLSRYISPTAFYDGHSVYLAWLPLGVMIALIMLFGRHAIAPLALGFTVTNYWQLHLSPFYSLTLLFCQLAAVCLCCLILRYSLGRRWRHGIPIKNIGLNVFLLGFSAPIMAKILMYVTGEIIFIPELMYSYFNITSVIYTIVDIQGLVCASLIFTRLFYYPFRMCLNPRYARSFWRRNIVCYTDLRNRIFITCWFISLVGMLVFLCAPFGDYYFAGYLVPAIFIFFSFGISQLAYPLVVLTWTVSAFLLVMYNKNFLHGIQTQYSLAFILSSLISFTVCLLYLLQVYHRSQRLQSMWQAQAMQDPITGLPNLRALEEYMMKPRAGSVSICCLHIGNLDFLSRHYGMTMRIQCKRSITQVLQPLLCHEEKLFQLPGNELLLVLNGPDTKARLNHLIDFLSNKEIHWNNAVLNLEYAISWSPVHPRDKNLHHLLGQLSWLVEQADEGNQILKLDNGHVEAFDQNSERVVLLNRVKNALDWGGFVLYAQPIRKPSGEGYYEILSRLVDASGVVTPDKFIPVLAQFNLSKRFDMQVLEYLFSSLDDLPGMSFSVNLMPYTLMQKGSAAEIIALFRRYRVDVKRIIIEITEEQAFSNSDVSVANIQQLRQFGCLIAIDDFGTGYANYERLKRLEADIIKIDGCFVRDVLNNPMDAMIIRSICELAKVRNLSVVAEYVETEEQQALLSRLGVHYMQGYLIDKPRPLWQLENKKKGL</sequence>
<keyword evidence="4 6" id="KW-1133">Transmembrane helix</keyword>
<dbReference type="EMBL" id="PYHO01000001">
    <property type="protein sequence ID" value="PSR48598.1"/>
    <property type="molecule type" value="Genomic_DNA"/>
</dbReference>
<protein>
    <recommendedName>
        <fullName evidence="7">EAL domain-containing protein</fullName>
    </recommendedName>
</protein>
<dbReference type="SUPFAM" id="SSF55073">
    <property type="entry name" value="Nucleotide cyclase"/>
    <property type="match status" value="1"/>
</dbReference>
<feature type="transmembrane region" description="Helical" evidence="6">
    <location>
        <begin position="245"/>
        <end position="275"/>
    </location>
</feature>
<feature type="transmembrane region" description="Helical" evidence="6">
    <location>
        <begin position="287"/>
        <end position="307"/>
    </location>
</feature>
<evidence type="ECO:0000256" key="6">
    <source>
        <dbReference type="SAM" id="Phobius"/>
    </source>
</evidence>
<reference evidence="8 9" key="1">
    <citation type="submission" date="2018-03" db="EMBL/GenBank/DDBJ databases">
        <title>First report of an OXA-48+CTX-M-M-producing Kluyvera ascorbata clone recovered from patients admitted in a University Hospital in Madrid, Spain.</title>
        <authorList>
            <person name="Hernandez-Garcia M."/>
            <person name="Leon-Sampedro R."/>
            <person name="Perez-Viso B."/>
            <person name="Morosini M.I."/>
            <person name="Lopez-Fresnena N."/>
            <person name="Coque T.M."/>
            <person name="Bonten M."/>
            <person name="Malhotra-Kumar S."/>
            <person name="Ruiz-Garbajosa P."/>
            <person name="Canton R."/>
        </authorList>
    </citation>
    <scope>NUCLEOTIDE SEQUENCE [LARGE SCALE GENOMIC DNA]</scope>
    <source>
        <strain evidence="8 9">KA2</strain>
    </source>
</reference>
<feature type="transmembrane region" description="Helical" evidence="6">
    <location>
        <begin position="82"/>
        <end position="102"/>
    </location>
</feature>
<comment type="caution">
    <text evidence="8">The sequence shown here is derived from an EMBL/GenBank/DDBJ whole genome shotgun (WGS) entry which is preliminary data.</text>
</comment>
<feature type="transmembrane region" description="Helical" evidence="6">
    <location>
        <begin position="159"/>
        <end position="182"/>
    </location>
</feature>
<keyword evidence="3 6" id="KW-0812">Transmembrane</keyword>
<dbReference type="InterPro" id="IPR000160">
    <property type="entry name" value="GGDEF_dom"/>
</dbReference>
<dbReference type="InterPro" id="IPR035919">
    <property type="entry name" value="EAL_sf"/>
</dbReference>
<evidence type="ECO:0000256" key="5">
    <source>
        <dbReference type="ARBA" id="ARBA00023136"/>
    </source>
</evidence>
<evidence type="ECO:0000313" key="9">
    <source>
        <dbReference type="Proteomes" id="UP000240892"/>
    </source>
</evidence>
<dbReference type="SUPFAM" id="SSF141868">
    <property type="entry name" value="EAL domain-like"/>
    <property type="match status" value="1"/>
</dbReference>
<name>A0A2T2Y835_9ENTR</name>
<dbReference type="GO" id="GO:0071111">
    <property type="term" value="F:cyclic-guanylate-specific phosphodiesterase activity"/>
    <property type="evidence" value="ECO:0007669"/>
    <property type="project" value="InterPro"/>
</dbReference>
<dbReference type="SMART" id="SM00267">
    <property type="entry name" value="GGDEF"/>
    <property type="match status" value="1"/>
</dbReference>
<dbReference type="Gene3D" id="3.30.70.270">
    <property type="match status" value="1"/>
</dbReference>
<evidence type="ECO:0000256" key="3">
    <source>
        <dbReference type="ARBA" id="ARBA00022692"/>
    </source>
</evidence>
<dbReference type="InterPro" id="IPR001633">
    <property type="entry name" value="EAL_dom"/>
</dbReference>
<feature type="transmembrane region" description="Helical" evidence="6">
    <location>
        <begin position="12"/>
        <end position="29"/>
    </location>
</feature>
<feature type="transmembrane region" description="Helical" evidence="6">
    <location>
        <begin position="41"/>
        <end position="62"/>
    </location>
</feature>
<evidence type="ECO:0000259" key="7">
    <source>
        <dbReference type="PROSITE" id="PS50883"/>
    </source>
</evidence>
<dbReference type="PANTHER" id="PTHR33121">
    <property type="entry name" value="CYCLIC DI-GMP PHOSPHODIESTERASE PDEF"/>
    <property type="match status" value="1"/>
</dbReference>
<dbReference type="GO" id="GO:0005886">
    <property type="term" value="C:plasma membrane"/>
    <property type="evidence" value="ECO:0007669"/>
    <property type="project" value="UniProtKB-SubCell"/>
</dbReference>
<dbReference type="AlphaFoldDB" id="A0A2T2Y835"/>
<dbReference type="InterPro" id="IPR043128">
    <property type="entry name" value="Rev_trsase/Diguanyl_cyclase"/>
</dbReference>